<keyword evidence="5 7" id="KW-0472">Membrane</keyword>
<dbReference type="InterPro" id="IPR036259">
    <property type="entry name" value="MFS_trans_sf"/>
</dbReference>
<reference evidence="9 10" key="1">
    <citation type="submission" date="2019-02" db="EMBL/GenBank/DDBJ databases">
        <title>Genome sequencing of the rare red list fungi Phellinidium pouzarii.</title>
        <authorList>
            <person name="Buettner E."/>
            <person name="Kellner H."/>
        </authorList>
    </citation>
    <scope>NUCLEOTIDE SEQUENCE [LARGE SCALE GENOMIC DNA]</scope>
    <source>
        <strain evidence="9 10">DSM 108285</strain>
    </source>
</reference>
<dbReference type="SUPFAM" id="SSF103473">
    <property type="entry name" value="MFS general substrate transporter"/>
    <property type="match status" value="1"/>
</dbReference>
<dbReference type="Gene3D" id="1.20.1250.20">
    <property type="entry name" value="MFS general substrate transporter like domains"/>
    <property type="match status" value="2"/>
</dbReference>
<dbReference type="Pfam" id="PF20644">
    <property type="entry name" value="Rrn7_cyclin_N"/>
    <property type="match status" value="2"/>
</dbReference>
<evidence type="ECO:0000256" key="2">
    <source>
        <dbReference type="ARBA" id="ARBA00022448"/>
    </source>
</evidence>
<dbReference type="AlphaFoldDB" id="A0A4S4LAL6"/>
<evidence type="ECO:0000256" key="5">
    <source>
        <dbReference type="ARBA" id="ARBA00023136"/>
    </source>
</evidence>
<dbReference type="PROSITE" id="PS50850">
    <property type="entry name" value="MFS"/>
    <property type="match status" value="1"/>
</dbReference>
<dbReference type="PANTHER" id="PTHR42718:SF9">
    <property type="entry name" value="MAJOR FACILITATOR SUPERFAMILY MULTIDRUG TRANSPORTER MFSC"/>
    <property type="match status" value="1"/>
</dbReference>
<feature type="region of interest" description="Disordered" evidence="6">
    <location>
        <begin position="728"/>
        <end position="823"/>
    </location>
</feature>
<feature type="compositionally biased region" description="Basic and acidic residues" evidence="6">
    <location>
        <begin position="1193"/>
        <end position="1202"/>
    </location>
</feature>
<evidence type="ECO:0000256" key="4">
    <source>
        <dbReference type="ARBA" id="ARBA00022989"/>
    </source>
</evidence>
<organism evidence="9 10">
    <name type="scientific">Phellinidium pouzarii</name>
    <dbReference type="NCBI Taxonomy" id="167371"/>
    <lineage>
        <taxon>Eukaryota</taxon>
        <taxon>Fungi</taxon>
        <taxon>Dikarya</taxon>
        <taxon>Basidiomycota</taxon>
        <taxon>Agaricomycotina</taxon>
        <taxon>Agaricomycetes</taxon>
        <taxon>Hymenochaetales</taxon>
        <taxon>Hymenochaetaceae</taxon>
        <taxon>Phellinidium</taxon>
    </lineage>
</organism>
<feature type="transmembrane region" description="Helical" evidence="7">
    <location>
        <begin position="167"/>
        <end position="187"/>
    </location>
</feature>
<feature type="transmembrane region" description="Helical" evidence="7">
    <location>
        <begin position="297"/>
        <end position="318"/>
    </location>
</feature>
<feature type="compositionally biased region" description="Acidic residues" evidence="6">
    <location>
        <begin position="739"/>
        <end position="748"/>
    </location>
</feature>
<proteinExistence type="predicted"/>
<keyword evidence="3 7" id="KW-0812">Transmembrane</keyword>
<feature type="domain" description="Major facilitator superfamily (MFS) profile" evidence="8">
    <location>
        <begin position="102"/>
        <end position="561"/>
    </location>
</feature>
<sequence>MLTYGNLLQFRENTKTLVGVLQRVSQYWDTSIKSRPESLCFVTVFPSAPVMSTPSASGSNSVALSRAETLVGPDILDALPQLLDGNKDPVSPRPPALRKYALLAVFCLAQFLDVVNNASVMAAIPTIAAQLHMSSSEQVWIVSATQLAFASFLLLSGRISDVYSAKWAFVVGISILGIISVLMGLMHNKIALFILRAISGAFASLTIPSALNLIVRVFPDPLEQSRAVATFGGSGSIGNILGLFIGAIIVQYASWPWIFWFTALLATPAAIVAVFIIPGDNDKDFPLKPKASNMKGLDLIGVSLLTVSLILFIYSITTGSSGKWATAGVLVPLILAVILFVGFFYYETKIPEESAALPPRTWFYPNFAVLLGVSLLPNFWWTTLFLNFTTYWQDVFGWSAIFAVEHQLPLSIAALAMAFTGPLSRIIIPKWFIFGGLCLSIISTTLLAFASTPETYWPFVFPAFVIGSAGMQLTYTHANIAMFRSTPSRMAGTVGAIFNSALQLGSAVGSPAVTSISSSIENKEGPNGATQYTGRATSFWFLLGVVVLEALLVLVFYKPRRAEIEEDDEIVNNLPELNNQEQAAPQSPVPRMRAIDALLFARTGSSVTTSSFQAVTTRVRKTNGTKTPLRNMQVKEMANETNEGGDYANLATRKRALKSTRRKKEIKSEANPILYHGERARYHYFQCLQIILRMQISKLTELWKLPPEFESICKDTWALHLSLLPSPPPAEPYLHSQEQGEEKEEEPEKEQSEGSYEKNEDEERSDPSSSESSSLDSGEGESEVDQEMAELLRQVSEAESSESEGQERTQSNQKEGVSHKPKVKWRREVSPAATIAILIHSCWFMRIPVIYKDFVQLIETYTLPYLDPIRLLPLSLSRHLTKHMKQALSPHHAPTPILLHTITSTLSRVCFNHYGIFTPELNAAPILWRAVHHMGGNPSLYTLTKTLARYLELPLTLNPAMVPPMLKKFNKDPTSHKSDNVPPEVALIATIIIALKLGYGLDGKAVRPRAGWDPACTMPSLEAYLEQLKAMNTSDMMARSSFPGQSAPALQDDGGMLDAYLEFYERALLERKEAVRESADGGLVMEHFPLQEDTHTHAAERHVRFDADGGPRSVLPAVSIAGDESKSNALRPGESYVIYSAQDTLGTLPGKYATVLSRAALWACVCEDDLAAVVERFERRVLRLWKRSKRERRGCEESEDKAGTGTEPE</sequence>
<evidence type="ECO:0000256" key="7">
    <source>
        <dbReference type="SAM" id="Phobius"/>
    </source>
</evidence>
<dbReference type="OrthoDB" id="440755at2759"/>
<comment type="subcellular location">
    <subcellularLocation>
        <location evidence="1">Membrane</location>
        <topology evidence="1">Multi-pass membrane protein</topology>
    </subcellularLocation>
</comment>
<evidence type="ECO:0000313" key="9">
    <source>
        <dbReference type="EMBL" id="THH08639.1"/>
    </source>
</evidence>
<feature type="transmembrane region" description="Helical" evidence="7">
    <location>
        <begin position="538"/>
        <end position="557"/>
    </location>
</feature>
<feature type="transmembrane region" description="Helical" evidence="7">
    <location>
        <begin position="431"/>
        <end position="450"/>
    </location>
</feature>
<evidence type="ECO:0000259" key="8">
    <source>
        <dbReference type="PROSITE" id="PS50850"/>
    </source>
</evidence>
<protein>
    <recommendedName>
        <fullName evidence="8">Major facilitator superfamily (MFS) profile domain-containing protein</fullName>
    </recommendedName>
</protein>
<evidence type="ECO:0000313" key="10">
    <source>
        <dbReference type="Proteomes" id="UP000308199"/>
    </source>
</evidence>
<dbReference type="GO" id="GO:0022857">
    <property type="term" value="F:transmembrane transporter activity"/>
    <property type="evidence" value="ECO:0007669"/>
    <property type="project" value="InterPro"/>
</dbReference>
<feature type="transmembrane region" description="Helical" evidence="7">
    <location>
        <begin position="193"/>
        <end position="215"/>
    </location>
</feature>
<feature type="compositionally biased region" description="Low complexity" evidence="6">
    <location>
        <begin position="767"/>
        <end position="777"/>
    </location>
</feature>
<dbReference type="InterPro" id="IPR020846">
    <property type="entry name" value="MFS_dom"/>
</dbReference>
<dbReference type="PANTHER" id="PTHR42718">
    <property type="entry name" value="MAJOR FACILITATOR SUPERFAMILY MULTIDRUG TRANSPORTER MFSC"/>
    <property type="match status" value="1"/>
</dbReference>
<evidence type="ECO:0000256" key="6">
    <source>
        <dbReference type="SAM" id="MobiDB-lite"/>
    </source>
</evidence>
<dbReference type="InterPro" id="IPR048538">
    <property type="entry name" value="Rrn7_cyclin_C"/>
</dbReference>
<evidence type="ECO:0000256" key="1">
    <source>
        <dbReference type="ARBA" id="ARBA00004141"/>
    </source>
</evidence>
<dbReference type="CDD" id="cd17321">
    <property type="entry name" value="MFS_MMR_MDR_like"/>
    <property type="match status" value="1"/>
</dbReference>
<feature type="transmembrane region" description="Helical" evidence="7">
    <location>
        <begin position="227"/>
        <end position="251"/>
    </location>
</feature>
<feature type="compositionally biased region" description="Basic and acidic residues" evidence="6">
    <location>
        <begin position="749"/>
        <end position="758"/>
    </location>
</feature>
<feature type="region of interest" description="Disordered" evidence="6">
    <location>
        <begin position="1189"/>
        <end position="1209"/>
    </location>
</feature>
<dbReference type="GO" id="GO:0016020">
    <property type="term" value="C:membrane"/>
    <property type="evidence" value="ECO:0007669"/>
    <property type="project" value="UniProtKB-SubCell"/>
</dbReference>
<dbReference type="InterPro" id="IPR048540">
    <property type="entry name" value="Rrn7_cyclin_N"/>
</dbReference>
<dbReference type="Proteomes" id="UP000308199">
    <property type="component" value="Unassembled WGS sequence"/>
</dbReference>
<keyword evidence="10" id="KW-1185">Reference proteome</keyword>
<keyword evidence="2" id="KW-0813">Transport</keyword>
<dbReference type="Pfam" id="PF20645">
    <property type="entry name" value="Rrn7_cyclin_C"/>
    <property type="match status" value="1"/>
</dbReference>
<dbReference type="EMBL" id="SGPK01000092">
    <property type="protein sequence ID" value="THH08639.1"/>
    <property type="molecule type" value="Genomic_DNA"/>
</dbReference>
<keyword evidence="4 7" id="KW-1133">Transmembrane helix</keyword>
<feature type="transmembrane region" description="Helical" evidence="7">
    <location>
        <begin position="324"/>
        <end position="346"/>
    </location>
</feature>
<name>A0A4S4LAL6_9AGAM</name>
<feature type="transmembrane region" description="Helical" evidence="7">
    <location>
        <begin position="257"/>
        <end position="277"/>
    </location>
</feature>
<feature type="transmembrane region" description="Helical" evidence="7">
    <location>
        <begin position="367"/>
        <end position="389"/>
    </location>
</feature>
<evidence type="ECO:0000256" key="3">
    <source>
        <dbReference type="ARBA" id="ARBA00022692"/>
    </source>
</evidence>
<feature type="transmembrane region" description="Helical" evidence="7">
    <location>
        <begin position="100"/>
        <end position="127"/>
    </location>
</feature>
<comment type="caution">
    <text evidence="9">The sequence shown here is derived from an EMBL/GenBank/DDBJ whole genome shotgun (WGS) entry which is preliminary data.</text>
</comment>
<dbReference type="InterPro" id="IPR011701">
    <property type="entry name" value="MFS"/>
</dbReference>
<feature type="compositionally biased region" description="Acidic residues" evidence="6">
    <location>
        <begin position="778"/>
        <end position="788"/>
    </location>
</feature>
<accession>A0A4S4LAL6</accession>
<feature type="transmembrane region" description="Helical" evidence="7">
    <location>
        <begin position="139"/>
        <end position="155"/>
    </location>
</feature>
<feature type="transmembrane region" description="Helical" evidence="7">
    <location>
        <begin position="395"/>
        <end position="419"/>
    </location>
</feature>
<feature type="transmembrane region" description="Helical" evidence="7">
    <location>
        <begin position="456"/>
        <end position="475"/>
    </location>
</feature>
<dbReference type="Pfam" id="PF07690">
    <property type="entry name" value="MFS_1"/>
    <property type="match status" value="1"/>
</dbReference>
<gene>
    <name evidence="9" type="ORF">EW145_g2573</name>
</gene>